<name>A0ABQ8GZF0_9ROSI</name>
<dbReference type="Pfam" id="PF00069">
    <property type="entry name" value="Pkinase"/>
    <property type="match status" value="1"/>
</dbReference>
<keyword evidence="2" id="KW-0472">Membrane</keyword>
<accession>A0ABQ8GZF0</accession>
<dbReference type="PANTHER" id="PTHR45621">
    <property type="entry name" value="OS01G0588500 PROTEIN-RELATED"/>
    <property type="match status" value="1"/>
</dbReference>
<feature type="region of interest" description="Disordered" evidence="3">
    <location>
        <begin position="602"/>
        <end position="628"/>
    </location>
</feature>
<evidence type="ECO:0000256" key="2">
    <source>
        <dbReference type="ARBA" id="ARBA00022475"/>
    </source>
</evidence>
<evidence type="ECO:0000256" key="1">
    <source>
        <dbReference type="ARBA" id="ARBA00004236"/>
    </source>
</evidence>
<protein>
    <recommendedName>
        <fullName evidence="4">Protein kinase domain-containing protein</fullName>
    </recommendedName>
</protein>
<dbReference type="InterPro" id="IPR000719">
    <property type="entry name" value="Prot_kinase_dom"/>
</dbReference>
<dbReference type="Gene3D" id="3.30.200.20">
    <property type="entry name" value="Phosphorylase Kinase, domain 1"/>
    <property type="match status" value="1"/>
</dbReference>
<dbReference type="SUPFAM" id="SSF56112">
    <property type="entry name" value="Protein kinase-like (PK-like)"/>
    <property type="match status" value="2"/>
</dbReference>
<evidence type="ECO:0000313" key="5">
    <source>
        <dbReference type="EMBL" id="KAH7521064.1"/>
    </source>
</evidence>
<comment type="caution">
    <text evidence="5">The sequence shown here is derived from an EMBL/GenBank/DDBJ whole genome shotgun (WGS) entry which is preliminary data.</text>
</comment>
<dbReference type="Pfam" id="PF07714">
    <property type="entry name" value="PK_Tyr_Ser-Thr"/>
    <property type="match status" value="1"/>
</dbReference>
<feature type="compositionally biased region" description="Basic residues" evidence="3">
    <location>
        <begin position="616"/>
        <end position="628"/>
    </location>
</feature>
<organism evidence="5 6">
    <name type="scientific">Xanthoceras sorbifolium</name>
    <dbReference type="NCBI Taxonomy" id="99658"/>
    <lineage>
        <taxon>Eukaryota</taxon>
        <taxon>Viridiplantae</taxon>
        <taxon>Streptophyta</taxon>
        <taxon>Embryophyta</taxon>
        <taxon>Tracheophyta</taxon>
        <taxon>Spermatophyta</taxon>
        <taxon>Magnoliopsida</taxon>
        <taxon>eudicotyledons</taxon>
        <taxon>Gunneridae</taxon>
        <taxon>Pentapetalae</taxon>
        <taxon>rosids</taxon>
        <taxon>malvids</taxon>
        <taxon>Sapindales</taxon>
        <taxon>Sapindaceae</taxon>
        <taxon>Xanthoceroideae</taxon>
        <taxon>Xanthoceras</taxon>
    </lineage>
</organism>
<dbReference type="PROSITE" id="PS50011">
    <property type="entry name" value="PROTEIN_KINASE_DOM"/>
    <property type="match status" value="2"/>
</dbReference>
<feature type="domain" description="Protein kinase" evidence="4">
    <location>
        <begin position="1"/>
        <end position="135"/>
    </location>
</feature>
<keyword evidence="6" id="KW-1185">Reference proteome</keyword>
<dbReference type="InterPro" id="IPR001245">
    <property type="entry name" value="Ser-Thr/Tyr_kinase_cat_dom"/>
</dbReference>
<dbReference type="EMBL" id="JAFEMO010000303">
    <property type="protein sequence ID" value="KAH7521064.1"/>
    <property type="molecule type" value="Genomic_DNA"/>
</dbReference>
<evidence type="ECO:0000313" key="6">
    <source>
        <dbReference type="Proteomes" id="UP000827721"/>
    </source>
</evidence>
<dbReference type="InterPro" id="IPR050823">
    <property type="entry name" value="Plant_Ser_Thr_Prot_Kinase"/>
</dbReference>
<reference evidence="5 6" key="1">
    <citation type="submission" date="2021-02" db="EMBL/GenBank/DDBJ databases">
        <title>Plant Genome Project.</title>
        <authorList>
            <person name="Zhang R.-G."/>
        </authorList>
    </citation>
    <scope>NUCLEOTIDE SEQUENCE [LARGE SCALE GENOMIC DNA]</scope>
    <source>
        <tissue evidence="5">Leaves</tissue>
    </source>
</reference>
<proteinExistence type="predicted"/>
<evidence type="ECO:0000259" key="4">
    <source>
        <dbReference type="PROSITE" id="PS50011"/>
    </source>
</evidence>
<comment type="subcellular location">
    <subcellularLocation>
        <location evidence="1">Cell membrane</location>
    </subcellularLocation>
</comment>
<keyword evidence="2" id="KW-1003">Cell membrane</keyword>
<gene>
    <name evidence="5" type="ORF">JRO89_XSUnG0122400</name>
</gene>
<dbReference type="Proteomes" id="UP000827721">
    <property type="component" value="Unassembled WGS sequence"/>
</dbReference>
<sequence>MARLGPSSEEAHVSSTVVAGTFGYIAPECITTGNLYLKSDVYCFGVVLLELLMGLRVTDPEHPCGEPNLVYWLKPILSQEAKLKTIMDPQMEGQYSSEAALQAAQLSLRCLELDPRSRPSIKQVVESFKREKKKLDMASASTNSSSAAKSSQFLDVGGEVVEENSNGQQIFGSPCLKEFSFADLKTATSNFEPDALLGKGKHWSLYKGWADDKTLAPTGTGTGVAVAIKILDHESIEAFEQWQAEVNILGRRYHPNLIELLGYCWEGKIRALVYEFMLKGSLENQLFQDAIEPMSWNVRLNIAIGAARGLAFLHTLEKQIIYRDFKTSAIVLDALSFAGYSTGHLNVKSDVYSFGVVLLELLTGLRALDLCRTKDNLVEWLKPLLLQSELNTIMDVRMEGQYSFEVALQTAILALKCLGLNPKFRPSMKDILEELVQIQAMTSTKEVAAEVLEHIEAVTSTKEVPEVLEPIRAATSMKEVPEVLEHIVVTSTKEASEVLESIGVATSTKEVPEVLEPIGAATSTKVVPEVLEHIGAVTYTKEIPEVLEHIRAVTYAKEIPEVLEHIKAVTYTKEVPEVLEHIGAVTSMKEVPEVWEHIEAMEEKPKKSKFSSQRSTGHRRHGQPRSHHRFLTSLKATFQCVSSKH</sequence>
<evidence type="ECO:0000256" key="3">
    <source>
        <dbReference type="SAM" id="MobiDB-lite"/>
    </source>
</evidence>
<feature type="domain" description="Protein kinase" evidence="4">
    <location>
        <begin position="191"/>
        <end position="472"/>
    </location>
</feature>
<dbReference type="Gene3D" id="1.10.510.10">
    <property type="entry name" value="Transferase(Phosphotransferase) domain 1"/>
    <property type="match status" value="3"/>
</dbReference>
<dbReference type="InterPro" id="IPR011009">
    <property type="entry name" value="Kinase-like_dom_sf"/>
</dbReference>